<dbReference type="GO" id="GO:0009252">
    <property type="term" value="P:peptidoglycan biosynthetic process"/>
    <property type="evidence" value="ECO:0007669"/>
    <property type="project" value="TreeGrafter"/>
</dbReference>
<feature type="domain" description="Glycosyl transferase family 51" evidence="12">
    <location>
        <begin position="146"/>
        <end position="340"/>
    </location>
</feature>
<accession>A0A955KY59</accession>
<evidence type="ECO:0000256" key="4">
    <source>
        <dbReference type="ARBA" id="ARBA00022679"/>
    </source>
</evidence>
<dbReference type="Gene3D" id="2.60.40.10">
    <property type="entry name" value="Immunoglobulins"/>
    <property type="match status" value="1"/>
</dbReference>
<protein>
    <recommendedName>
        <fullName evidence="7">peptidoglycan glycosyltransferase</fullName>
        <ecNumber evidence="7">2.4.99.28</ecNumber>
    </recommendedName>
</protein>
<feature type="region of interest" description="Disordered" evidence="9">
    <location>
        <begin position="1"/>
        <end position="28"/>
    </location>
</feature>
<proteinExistence type="predicted"/>
<dbReference type="InterPro" id="IPR001460">
    <property type="entry name" value="PCN-bd_Tpept"/>
</dbReference>
<keyword evidence="6" id="KW-0511">Multifunctional enzyme</keyword>
<comment type="caution">
    <text evidence="13">The sequence shown here is derived from an EMBL/GenBank/DDBJ whole genome shotgun (WGS) entry which is preliminary data.</text>
</comment>
<dbReference type="Proteomes" id="UP000741282">
    <property type="component" value="Unassembled WGS sequence"/>
</dbReference>
<feature type="transmembrane region" description="Helical" evidence="10">
    <location>
        <begin position="94"/>
        <end position="116"/>
    </location>
</feature>
<evidence type="ECO:0000256" key="10">
    <source>
        <dbReference type="SAM" id="Phobius"/>
    </source>
</evidence>
<evidence type="ECO:0000256" key="8">
    <source>
        <dbReference type="ARBA" id="ARBA00049902"/>
    </source>
</evidence>
<evidence type="ECO:0000256" key="5">
    <source>
        <dbReference type="ARBA" id="ARBA00022801"/>
    </source>
</evidence>
<keyword evidence="5" id="KW-0378">Hydrolase</keyword>
<dbReference type="PANTHER" id="PTHR32282:SF33">
    <property type="entry name" value="PEPTIDOGLYCAN GLYCOSYLTRANSFERASE"/>
    <property type="match status" value="1"/>
</dbReference>
<reference evidence="13" key="2">
    <citation type="journal article" date="2021" name="Microbiome">
        <title>Successional dynamics and alternative stable states in a saline activated sludge microbial community over 9 years.</title>
        <authorList>
            <person name="Wang Y."/>
            <person name="Ye J."/>
            <person name="Ju F."/>
            <person name="Liu L."/>
            <person name="Boyd J.A."/>
            <person name="Deng Y."/>
            <person name="Parks D.H."/>
            <person name="Jiang X."/>
            <person name="Yin X."/>
            <person name="Woodcroft B.J."/>
            <person name="Tyson G.W."/>
            <person name="Hugenholtz P."/>
            <person name="Polz M.F."/>
            <person name="Zhang T."/>
        </authorList>
    </citation>
    <scope>NUCLEOTIDE SEQUENCE</scope>
    <source>
        <strain evidence="13">HKST-UBA17</strain>
    </source>
</reference>
<dbReference type="InterPro" id="IPR012338">
    <property type="entry name" value="Beta-lactam/transpept-like"/>
</dbReference>
<keyword evidence="3" id="KW-0328">Glycosyltransferase</keyword>
<dbReference type="Pfam" id="PF00912">
    <property type="entry name" value="Transgly"/>
    <property type="match status" value="1"/>
</dbReference>
<sequence length="1029" mass="112604">MKYRVGMSDKRTRSKSVNNRKKAGSLGRISTKAFTASSVSQRRGKERKGLRKYSKLRVVGRGVPSSKGRTNTTSPISRFTGAKSKFKKIAGRSVAALVTVGFILTVVSMIALGLYLKNLESSLPDPNKLVDRSSDQSTILMDRNGKELFKIYGDENRQFVKIEDIPDVTKWALLAAEDVEFYQHKGMDWKGIFRCGILSVQSYLSDGSSGGLCGASTITQQLVRNTIMYDVYGDEAFERSSFFTAARRKLRELLLSMQVEQTLTKDEILQLYMNEVALGGVNYGFEAAAQSYFGKSVKELDLAESSMLAGIIQQPSILSPLFGINPEGAPARQKYVLDQMLKYKDLTGVTEEEISAAKEEELKYSSGAIDIEAYHFVFYIKQILEEEFGQEVVERGGLRVTTTLDLSTQRIAQEEITNGIQKYGNNLGVYNGSMVVLDPNTGQILAMVGSVDPNITDDPRIDGNVNIATSLRQMGSSFKPYVYLTAFQQYGPWFEAPDIPMNFGNYKPVNWDGKYYGLMTAREALIKSRNIPANYTLQMIGIDSVLQTAEKVGITTLTDRANYGLSLALGAAEMKLLEHAQGFSVFATGGIKRNATGILKVENSKGEVLEEYKQTEGERVFDEKDVYLLNWVLCDLGGFGDQPFAYQYNLNGRRAICGKTGTTNGPKDLVSIQYHKNLVVAIWAGNNNGEEVPGAWSTTVPLPIAHSFMERVSGKYPSELPTRPAGILAATVCNETGRLADKDTNCKKVPTIYVQGRGPKKDDREELLICKSNNLVATNTEEAKKFTETDGKYTLLDTKWLLNFTMENASQQNSYKNYVEKDSNLLLERPGDGVCPLPLGPGNAPIIEFVSPADGTSVNTGGSIDVSATARAEGEIDYVEFRFGGTLVGGRINSAPFEASFVVPDVPSGNVSLTAKVVDDKGRTSTATITIKVTNTTPVKSIQFLTPADGATFTLPVKQELSVQVSGFDPGNIQFTISGPGAYNWSSAGINAGSGVWSVKWEEGILIPGEYFITASSSGVNKQIKVKVN</sequence>
<dbReference type="SUPFAM" id="SSF53955">
    <property type="entry name" value="Lysozyme-like"/>
    <property type="match status" value="1"/>
</dbReference>
<dbReference type="InterPro" id="IPR023346">
    <property type="entry name" value="Lysozyme-like_dom_sf"/>
</dbReference>
<evidence type="ECO:0000256" key="7">
    <source>
        <dbReference type="ARBA" id="ARBA00044770"/>
    </source>
</evidence>
<dbReference type="AlphaFoldDB" id="A0A955KY59"/>
<evidence type="ECO:0000256" key="6">
    <source>
        <dbReference type="ARBA" id="ARBA00023268"/>
    </source>
</evidence>
<dbReference type="GO" id="GO:0006508">
    <property type="term" value="P:proteolysis"/>
    <property type="evidence" value="ECO:0007669"/>
    <property type="project" value="UniProtKB-KW"/>
</dbReference>
<keyword evidence="2" id="KW-0645">Protease</keyword>
<dbReference type="GO" id="GO:0008955">
    <property type="term" value="F:peptidoglycan glycosyltransferase activity"/>
    <property type="evidence" value="ECO:0007669"/>
    <property type="project" value="UniProtKB-EC"/>
</dbReference>
<name>A0A955KY59_9BACT</name>
<comment type="catalytic activity">
    <reaction evidence="8">
        <text>[GlcNAc-(1-&gt;4)-Mur2Ac(oyl-L-Ala-gamma-D-Glu-L-Lys-D-Ala-D-Ala)](n)-di-trans,octa-cis-undecaprenyl diphosphate + beta-D-GlcNAc-(1-&gt;4)-Mur2Ac(oyl-L-Ala-gamma-D-Glu-L-Lys-D-Ala-D-Ala)-di-trans,octa-cis-undecaprenyl diphosphate = [GlcNAc-(1-&gt;4)-Mur2Ac(oyl-L-Ala-gamma-D-Glu-L-Lys-D-Ala-D-Ala)](n+1)-di-trans,octa-cis-undecaprenyl diphosphate + di-trans,octa-cis-undecaprenyl diphosphate + H(+)</text>
        <dbReference type="Rhea" id="RHEA:23708"/>
        <dbReference type="Rhea" id="RHEA-COMP:9602"/>
        <dbReference type="Rhea" id="RHEA-COMP:9603"/>
        <dbReference type="ChEBI" id="CHEBI:15378"/>
        <dbReference type="ChEBI" id="CHEBI:58405"/>
        <dbReference type="ChEBI" id="CHEBI:60033"/>
        <dbReference type="ChEBI" id="CHEBI:78435"/>
        <dbReference type="EC" id="2.4.99.28"/>
    </reaction>
</comment>
<keyword evidence="10" id="KW-0812">Transmembrane</keyword>
<dbReference type="GO" id="GO:0004180">
    <property type="term" value="F:carboxypeptidase activity"/>
    <property type="evidence" value="ECO:0007669"/>
    <property type="project" value="UniProtKB-KW"/>
</dbReference>
<feature type="compositionally biased region" description="Basic residues" evidence="9">
    <location>
        <begin position="12"/>
        <end position="23"/>
    </location>
</feature>
<keyword evidence="10" id="KW-0472">Membrane</keyword>
<evidence type="ECO:0000256" key="3">
    <source>
        <dbReference type="ARBA" id="ARBA00022676"/>
    </source>
</evidence>
<dbReference type="InterPro" id="IPR050396">
    <property type="entry name" value="Glycosyltr_51/Transpeptidase"/>
</dbReference>
<dbReference type="Gene3D" id="3.40.710.10">
    <property type="entry name" value="DD-peptidase/beta-lactamase superfamily"/>
    <property type="match status" value="1"/>
</dbReference>
<evidence type="ECO:0000259" key="12">
    <source>
        <dbReference type="Pfam" id="PF00912"/>
    </source>
</evidence>
<evidence type="ECO:0000313" key="14">
    <source>
        <dbReference type="Proteomes" id="UP000741282"/>
    </source>
</evidence>
<feature type="domain" description="Penicillin-binding protein transpeptidase" evidence="11">
    <location>
        <begin position="432"/>
        <end position="664"/>
    </location>
</feature>
<keyword evidence="4" id="KW-0808">Transferase</keyword>
<dbReference type="Gene3D" id="1.10.3810.10">
    <property type="entry name" value="Biosynthetic peptidoglycan transglycosylase-like"/>
    <property type="match status" value="1"/>
</dbReference>
<dbReference type="InterPro" id="IPR013783">
    <property type="entry name" value="Ig-like_fold"/>
</dbReference>
<dbReference type="Pfam" id="PF17957">
    <property type="entry name" value="Big_7"/>
    <property type="match status" value="1"/>
</dbReference>
<evidence type="ECO:0000256" key="2">
    <source>
        <dbReference type="ARBA" id="ARBA00022670"/>
    </source>
</evidence>
<dbReference type="InterPro" id="IPR001264">
    <property type="entry name" value="Glyco_trans_51"/>
</dbReference>
<reference evidence="13" key="1">
    <citation type="submission" date="2020-04" db="EMBL/GenBank/DDBJ databases">
        <authorList>
            <person name="Zhang T."/>
        </authorList>
    </citation>
    <scope>NUCLEOTIDE SEQUENCE</scope>
    <source>
        <strain evidence="13">HKST-UBA17</strain>
    </source>
</reference>
<gene>
    <name evidence="13" type="ORF">KC685_02995</name>
</gene>
<evidence type="ECO:0000256" key="9">
    <source>
        <dbReference type="SAM" id="MobiDB-lite"/>
    </source>
</evidence>
<dbReference type="GO" id="GO:0008658">
    <property type="term" value="F:penicillin binding"/>
    <property type="evidence" value="ECO:0007669"/>
    <property type="project" value="InterPro"/>
</dbReference>
<evidence type="ECO:0000313" key="13">
    <source>
        <dbReference type="EMBL" id="MCA9376861.1"/>
    </source>
</evidence>
<evidence type="ECO:0000256" key="1">
    <source>
        <dbReference type="ARBA" id="ARBA00022645"/>
    </source>
</evidence>
<dbReference type="GO" id="GO:0030288">
    <property type="term" value="C:outer membrane-bounded periplasmic space"/>
    <property type="evidence" value="ECO:0007669"/>
    <property type="project" value="TreeGrafter"/>
</dbReference>
<organism evidence="13 14">
    <name type="scientific">Candidatus Dojkabacteria bacterium</name>
    <dbReference type="NCBI Taxonomy" id="2099670"/>
    <lineage>
        <taxon>Bacteria</taxon>
        <taxon>Candidatus Dojkabacteria</taxon>
    </lineage>
</organism>
<dbReference type="PANTHER" id="PTHR32282">
    <property type="entry name" value="BINDING PROTEIN TRANSPEPTIDASE, PUTATIVE-RELATED"/>
    <property type="match status" value="1"/>
</dbReference>
<dbReference type="SUPFAM" id="SSF56601">
    <property type="entry name" value="beta-lactamase/transpeptidase-like"/>
    <property type="match status" value="1"/>
</dbReference>
<dbReference type="Pfam" id="PF00905">
    <property type="entry name" value="Transpeptidase"/>
    <property type="match status" value="1"/>
</dbReference>
<dbReference type="EC" id="2.4.99.28" evidence="7"/>
<keyword evidence="1" id="KW-0121">Carboxypeptidase</keyword>
<dbReference type="InterPro" id="IPR036950">
    <property type="entry name" value="PBP_transglycosylase"/>
</dbReference>
<keyword evidence="10" id="KW-1133">Transmembrane helix</keyword>
<evidence type="ECO:0000259" key="11">
    <source>
        <dbReference type="Pfam" id="PF00905"/>
    </source>
</evidence>
<dbReference type="EMBL" id="JAGQLN010000009">
    <property type="protein sequence ID" value="MCA9376861.1"/>
    <property type="molecule type" value="Genomic_DNA"/>
</dbReference>